<feature type="region of interest" description="Disordered" evidence="1">
    <location>
        <begin position="1"/>
        <end position="27"/>
    </location>
</feature>
<dbReference type="AlphaFoldDB" id="A0ABD0JYH5"/>
<accession>A0ABD0JYH5</accession>
<dbReference type="Proteomes" id="UP001519460">
    <property type="component" value="Unassembled WGS sequence"/>
</dbReference>
<evidence type="ECO:0000256" key="1">
    <source>
        <dbReference type="SAM" id="MobiDB-lite"/>
    </source>
</evidence>
<keyword evidence="3" id="KW-1185">Reference proteome</keyword>
<reference evidence="2 3" key="1">
    <citation type="journal article" date="2023" name="Sci. Data">
        <title>Genome assembly of the Korean intertidal mud-creeper Batillaria attramentaria.</title>
        <authorList>
            <person name="Patra A.K."/>
            <person name="Ho P.T."/>
            <person name="Jun S."/>
            <person name="Lee S.J."/>
            <person name="Kim Y."/>
            <person name="Won Y.J."/>
        </authorList>
    </citation>
    <scope>NUCLEOTIDE SEQUENCE [LARGE SCALE GENOMIC DNA]</scope>
    <source>
        <strain evidence="2">Wonlab-2016</strain>
    </source>
</reference>
<evidence type="ECO:0000313" key="2">
    <source>
        <dbReference type="EMBL" id="KAK7479801.1"/>
    </source>
</evidence>
<proteinExistence type="predicted"/>
<sequence length="210" mass="23871">MQRRRPGYDSSVLANSCPSLSPRRPRFGFKSKMKHRANFRAATGPLRRLEGEVGRKLSDKGMRTEEGQNHVENVADKTKGLPVCVSYNLSDTRGCESQHITAHFLNAATRCLHRRVHRTSPHSPIHFLHAEGSCYEITAVTQRSRPQRLARCRQRYATFPHLTADSHWLLQTSQYYNVDVDVQAVVESSFASCLFPFCFEKVLECGVEGH</sequence>
<name>A0ABD0JYH5_9CAEN</name>
<dbReference type="EMBL" id="JACVVK020000295">
    <property type="protein sequence ID" value="KAK7479801.1"/>
    <property type="molecule type" value="Genomic_DNA"/>
</dbReference>
<evidence type="ECO:0000313" key="3">
    <source>
        <dbReference type="Proteomes" id="UP001519460"/>
    </source>
</evidence>
<protein>
    <submittedName>
        <fullName evidence="2">Uncharacterized protein</fullName>
    </submittedName>
</protein>
<comment type="caution">
    <text evidence="2">The sequence shown here is derived from an EMBL/GenBank/DDBJ whole genome shotgun (WGS) entry which is preliminary data.</text>
</comment>
<gene>
    <name evidence="2" type="ORF">BaRGS_00028981</name>
</gene>
<organism evidence="2 3">
    <name type="scientific">Batillaria attramentaria</name>
    <dbReference type="NCBI Taxonomy" id="370345"/>
    <lineage>
        <taxon>Eukaryota</taxon>
        <taxon>Metazoa</taxon>
        <taxon>Spiralia</taxon>
        <taxon>Lophotrochozoa</taxon>
        <taxon>Mollusca</taxon>
        <taxon>Gastropoda</taxon>
        <taxon>Caenogastropoda</taxon>
        <taxon>Sorbeoconcha</taxon>
        <taxon>Cerithioidea</taxon>
        <taxon>Batillariidae</taxon>
        <taxon>Batillaria</taxon>
    </lineage>
</organism>